<reference evidence="2" key="1">
    <citation type="submission" date="2020-04" db="EMBL/GenBank/DDBJ databases">
        <authorList>
            <person name="Chiriac C."/>
            <person name="Salcher M."/>
            <person name="Ghai R."/>
            <person name="Kavagutti S V."/>
        </authorList>
    </citation>
    <scope>NUCLEOTIDE SEQUENCE</scope>
</reference>
<feature type="compositionally biased region" description="Basic and acidic residues" evidence="1">
    <location>
        <begin position="127"/>
        <end position="160"/>
    </location>
</feature>
<dbReference type="EMBL" id="LR796235">
    <property type="protein sequence ID" value="CAB4130160.1"/>
    <property type="molecule type" value="Genomic_DNA"/>
</dbReference>
<protein>
    <submittedName>
        <fullName evidence="2">Uncharacterized protein</fullName>
    </submittedName>
</protein>
<gene>
    <name evidence="2" type="ORF">UFOVP117_285</name>
</gene>
<accession>A0A6J5LBA3</accession>
<organism evidence="2">
    <name type="scientific">uncultured Caudovirales phage</name>
    <dbReference type="NCBI Taxonomy" id="2100421"/>
    <lineage>
        <taxon>Viruses</taxon>
        <taxon>Duplodnaviria</taxon>
        <taxon>Heunggongvirae</taxon>
        <taxon>Uroviricota</taxon>
        <taxon>Caudoviricetes</taxon>
        <taxon>Peduoviridae</taxon>
        <taxon>Maltschvirus</taxon>
        <taxon>Maltschvirus maltsch</taxon>
    </lineage>
</organism>
<sequence length="316" mass="36189">MKRINLTENDIFNIVNRVISEQSSNTKTPEQLIKRFLSGDSTGPGLKDKTFTLKDKRGLNKDLMQFIVKNVEFVDTQSKGTTARVKGIIVGQTQPETEETVFELICGSFGDFKMVKYKGMDGIKVSPPKEEKPSKEEKPKEDLGQYKSPDSIKQKELSLPRNEKSDLTYRRFEYIKEPFQGQTDDIEEYAGTGVLIYITDNERLKNKINTNDEWFNFYDKSGKVKSEVSYYDNTGGPGGQSNLVYLYATEQNSNDGVKELVNTIKSQFVNDLNFYGVKERKKFNLDGITDKSRNVKVYKTQGKDNKNYNIILLVFK</sequence>
<name>A0A6J5LBA3_9CAUD</name>
<evidence type="ECO:0000313" key="2">
    <source>
        <dbReference type="EMBL" id="CAB4130160.1"/>
    </source>
</evidence>
<evidence type="ECO:0000256" key="1">
    <source>
        <dbReference type="SAM" id="MobiDB-lite"/>
    </source>
</evidence>
<proteinExistence type="predicted"/>
<feature type="region of interest" description="Disordered" evidence="1">
    <location>
        <begin position="123"/>
        <end position="160"/>
    </location>
</feature>